<gene>
    <name evidence="1" type="ORF">CHS0354_016261</name>
</gene>
<keyword evidence="2" id="KW-1185">Reference proteome</keyword>
<dbReference type="EMBL" id="JAEAOA010001006">
    <property type="protein sequence ID" value="KAK3581405.1"/>
    <property type="molecule type" value="Genomic_DNA"/>
</dbReference>
<evidence type="ECO:0000313" key="2">
    <source>
        <dbReference type="Proteomes" id="UP001195483"/>
    </source>
</evidence>
<sequence length="104" mass="11739">MSTKITQQRKKIPTRTALVGEIISSFNRLFTFWKAQLYIKGNFCDIPLTATYGFCRNLRNIVIGAVYTSSQQRHGQRQDRAFKAISLDSLVAETKPANIRVAGT</sequence>
<reference evidence="1" key="3">
    <citation type="submission" date="2023-05" db="EMBL/GenBank/DDBJ databases">
        <authorList>
            <person name="Smith C.H."/>
        </authorList>
    </citation>
    <scope>NUCLEOTIDE SEQUENCE</scope>
    <source>
        <strain evidence="1">CHS0354</strain>
        <tissue evidence="1">Mantle</tissue>
    </source>
</reference>
<protein>
    <submittedName>
        <fullName evidence="1">Uncharacterized protein</fullName>
    </submittedName>
</protein>
<name>A0AAE0RXM7_9BIVA</name>
<reference evidence="1" key="2">
    <citation type="journal article" date="2021" name="Genome Biol. Evol.">
        <title>Developing a high-quality reference genome for a parasitic bivalve with doubly uniparental inheritance (Bivalvia: Unionida).</title>
        <authorList>
            <person name="Smith C.H."/>
        </authorList>
    </citation>
    <scope>NUCLEOTIDE SEQUENCE</scope>
    <source>
        <strain evidence="1">CHS0354</strain>
        <tissue evidence="1">Mantle</tissue>
    </source>
</reference>
<dbReference type="AlphaFoldDB" id="A0AAE0RXM7"/>
<dbReference type="Proteomes" id="UP001195483">
    <property type="component" value="Unassembled WGS sequence"/>
</dbReference>
<accession>A0AAE0RXM7</accession>
<organism evidence="1 2">
    <name type="scientific">Potamilus streckersoni</name>
    <dbReference type="NCBI Taxonomy" id="2493646"/>
    <lineage>
        <taxon>Eukaryota</taxon>
        <taxon>Metazoa</taxon>
        <taxon>Spiralia</taxon>
        <taxon>Lophotrochozoa</taxon>
        <taxon>Mollusca</taxon>
        <taxon>Bivalvia</taxon>
        <taxon>Autobranchia</taxon>
        <taxon>Heteroconchia</taxon>
        <taxon>Palaeoheterodonta</taxon>
        <taxon>Unionida</taxon>
        <taxon>Unionoidea</taxon>
        <taxon>Unionidae</taxon>
        <taxon>Ambleminae</taxon>
        <taxon>Lampsilini</taxon>
        <taxon>Potamilus</taxon>
    </lineage>
</organism>
<evidence type="ECO:0000313" key="1">
    <source>
        <dbReference type="EMBL" id="KAK3581405.1"/>
    </source>
</evidence>
<reference evidence="1" key="1">
    <citation type="journal article" date="2021" name="Genome Biol. Evol.">
        <title>A High-Quality Reference Genome for a Parasitic Bivalve with Doubly Uniparental Inheritance (Bivalvia: Unionida).</title>
        <authorList>
            <person name="Smith C.H."/>
        </authorList>
    </citation>
    <scope>NUCLEOTIDE SEQUENCE</scope>
    <source>
        <strain evidence="1">CHS0354</strain>
    </source>
</reference>
<proteinExistence type="predicted"/>
<comment type="caution">
    <text evidence="1">The sequence shown here is derived from an EMBL/GenBank/DDBJ whole genome shotgun (WGS) entry which is preliminary data.</text>
</comment>